<feature type="signal peptide" evidence="1">
    <location>
        <begin position="1"/>
        <end position="23"/>
    </location>
</feature>
<proteinExistence type="predicted"/>
<keyword evidence="4" id="KW-1185">Reference proteome</keyword>
<protein>
    <submittedName>
        <fullName evidence="3">S-layer family protein</fullName>
    </submittedName>
</protein>
<feature type="domain" description="SLH" evidence="2">
    <location>
        <begin position="22"/>
        <end position="85"/>
    </location>
</feature>
<organism evidence="3 4">
    <name type="scientific">Sedimentibacter saalensis</name>
    <dbReference type="NCBI Taxonomy" id="130788"/>
    <lineage>
        <taxon>Bacteria</taxon>
        <taxon>Bacillati</taxon>
        <taxon>Bacillota</taxon>
        <taxon>Tissierellia</taxon>
        <taxon>Sedimentibacter</taxon>
    </lineage>
</organism>
<evidence type="ECO:0000313" key="4">
    <source>
        <dbReference type="Proteomes" id="UP000315343"/>
    </source>
</evidence>
<evidence type="ECO:0000259" key="2">
    <source>
        <dbReference type="PROSITE" id="PS51272"/>
    </source>
</evidence>
<feature type="domain" description="SLH" evidence="2">
    <location>
        <begin position="86"/>
        <end position="146"/>
    </location>
</feature>
<evidence type="ECO:0000256" key="1">
    <source>
        <dbReference type="SAM" id="SignalP"/>
    </source>
</evidence>
<dbReference type="Pfam" id="PF00395">
    <property type="entry name" value="SLH"/>
    <property type="match status" value="2"/>
</dbReference>
<name>A0A562JKS8_9FIRM</name>
<dbReference type="OrthoDB" id="1704165at2"/>
<sequence>MKKLSLITLIAILALSVSNVSYASSFPDISKDSVLEESVGLLSSYGIIQGYPDGTFKPDKSVTRAEMAKMMTVAAGYYEYSKNMTSVYEDMHGHWAESYVELANVLNIVKGISPTTYGPDNLIKFEEAYTMIVRLLGYSDESLSGQWPSNYYKKALELNLFQDVDTSKVFASRRDITVMLDNALDCMIVKSKGTGGVTLTDKTLMSLLGKKETRVITLSDLKIESFDYTDYLFNKWDVYYNNSGKTVYVNNPRYNEFTGTVTSLLSNRVIFVTDDYGNVRAFQLPEIPIVINGKKGNFNNLEKSRIKVVYEDDSFNGDVIGIIAYKQTAVKVIGRTDLYNTGSKYFAGKQLPVTSSNEINQAKLHINGAASSLEDIKTNDVVYFYETNESDKVTNLTLDVVRSQTSGIVTDVQTSGNATYYTVNSISYKTGDNFIFTEKASVNDNVNLILDKNNNIIKLEILNYGKYPSTFGIVISSANSTNGNVSAKILDEYGALKTYSLADNSSVVTVTESGTGLFKYTNLKERDFVAFDPVSSGNVKIINYMPAKYIANNYNQQTHTLSNGYWMSPDTYIVYEQNGKYQLLELSQLDTYLEGKAVIGYKGEVEALYLTKGIKPTSYVTVTPETPQSYNGTIYGVIKGITKIDSSTSHVQFYNSSNVFSVSNSSAAGTKVSTVLNSYVKAVIVNGVITSVEKVTSETDKIKITQVYSNQLLIDGITYMEYSSSVTVYNLTTDGSGNVTSFKAGSKSDIKSGSTAQLYDLYGGFDGIIDVILIFN</sequence>
<dbReference type="AlphaFoldDB" id="A0A562JKS8"/>
<dbReference type="PROSITE" id="PS51272">
    <property type="entry name" value="SLH"/>
    <property type="match status" value="2"/>
</dbReference>
<dbReference type="Proteomes" id="UP000315343">
    <property type="component" value="Unassembled WGS sequence"/>
</dbReference>
<dbReference type="EMBL" id="VLKH01000001">
    <property type="protein sequence ID" value="TWH83857.1"/>
    <property type="molecule type" value="Genomic_DNA"/>
</dbReference>
<gene>
    <name evidence="3" type="ORF">LY60_00474</name>
</gene>
<accession>A0A562JKS8</accession>
<comment type="caution">
    <text evidence="3">The sequence shown here is derived from an EMBL/GenBank/DDBJ whole genome shotgun (WGS) entry which is preliminary data.</text>
</comment>
<keyword evidence="1" id="KW-0732">Signal</keyword>
<reference evidence="3 4" key="1">
    <citation type="submission" date="2019-07" db="EMBL/GenBank/DDBJ databases">
        <title>Genomic Encyclopedia of Type Strains, Phase I: the one thousand microbial genomes (KMG-I) project.</title>
        <authorList>
            <person name="Kyrpides N."/>
        </authorList>
    </citation>
    <scope>NUCLEOTIDE SEQUENCE [LARGE SCALE GENOMIC DNA]</scope>
    <source>
        <strain evidence="3 4">DSM 13558</strain>
    </source>
</reference>
<evidence type="ECO:0000313" key="3">
    <source>
        <dbReference type="EMBL" id="TWH83857.1"/>
    </source>
</evidence>
<dbReference type="InterPro" id="IPR001119">
    <property type="entry name" value="SLH_dom"/>
</dbReference>
<dbReference type="RefSeq" id="WP_145079409.1">
    <property type="nucleotide sequence ID" value="NZ_JAYFNS010000026.1"/>
</dbReference>
<feature type="chain" id="PRO_5021920681" evidence="1">
    <location>
        <begin position="24"/>
        <end position="776"/>
    </location>
</feature>